<dbReference type="NCBIfam" id="TIGR01087">
    <property type="entry name" value="murD"/>
    <property type="match status" value="1"/>
</dbReference>
<dbReference type="RefSeq" id="WP_133682328.1">
    <property type="nucleotide sequence ID" value="NZ_SNZP01000011.1"/>
</dbReference>
<dbReference type="Gene3D" id="3.40.50.720">
    <property type="entry name" value="NAD(P)-binding Rossmann-like Domain"/>
    <property type="match status" value="1"/>
</dbReference>
<evidence type="ECO:0000259" key="10">
    <source>
        <dbReference type="Pfam" id="PF08245"/>
    </source>
</evidence>
<reference evidence="11 12" key="1">
    <citation type="submission" date="2019-03" db="EMBL/GenBank/DDBJ databases">
        <title>Genomic Encyclopedia of Type Strains, Phase III (KMG-III): the genomes of soil and plant-associated and newly described type strains.</title>
        <authorList>
            <person name="Whitman W."/>
        </authorList>
    </citation>
    <scope>NUCLEOTIDE SEQUENCE [LARGE SCALE GENOMIC DNA]</scope>
    <source>
        <strain evidence="11 12">CECT 8976</strain>
    </source>
</reference>
<feature type="domain" description="Mur ligase C-terminal" evidence="9">
    <location>
        <begin position="313"/>
        <end position="426"/>
    </location>
</feature>
<comment type="subcellular location">
    <subcellularLocation>
        <location evidence="1 7 8">Cytoplasm</location>
    </subcellularLocation>
</comment>
<gene>
    <name evidence="7" type="primary">murD</name>
    <name evidence="11" type="ORF">DFP86_111146</name>
</gene>
<comment type="function">
    <text evidence="7 8">Cell wall formation. Catalyzes the addition of glutamate to the nucleotide precursor UDP-N-acetylmuramoyl-L-alanine (UMA).</text>
</comment>
<keyword evidence="6 7" id="KW-0067">ATP-binding</keyword>
<dbReference type="EMBL" id="SNZP01000011">
    <property type="protein sequence ID" value="TDR76563.1"/>
    <property type="molecule type" value="Genomic_DNA"/>
</dbReference>
<dbReference type="HAMAP" id="MF_00639">
    <property type="entry name" value="MurD"/>
    <property type="match status" value="1"/>
</dbReference>
<dbReference type="GO" id="GO:0009252">
    <property type="term" value="P:peptidoglycan biosynthetic process"/>
    <property type="evidence" value="ECO:0007669"/>
    <property type="project" value="UniProtKB-UniRule"/>
</dbReference>
<dbReference type="SUPFAM" id="SSF51984">
    <property type="entry name" value="MurCD N-terminal domain"/>
    <property type="match status" value="1"/>
</dbReference>
<evidence type="ECO:0000256" key="1">
    <source>
        <dbReference type="ARBA" id="ARBA00004496"/>
    </source>
</evidence>
<comment type="pathway">
    <text evidence="2 7 8">Cell wall biogenesis; peptidoglycan biosynthesis.</text>
</comment>
<evidence type="ECO:0000313" key="12">
    <source>
        <dbReference type="Proteomes" id="UP000295611"/>
    </source>
</evidence>
<dbReference type="EC" id="6.3.2.9" evidence="7 8"/>
<protein>
    <recommendedName>
        <fullName evidence="7 8">UDP-N-acetylmuramoylalanine--D-glutamate ligase</fullName>
        <ecNumber evidence="7 8">6.3.2.9</ecNumber>
    </recommendedName>
    <alternativeName>
        <fullName evidence="7">D-glutamic acid-adding enzyme</fullName>
    </alternativeName>
    <alternativeName>
        <fullName evidence="7">UDP-N-acetylmuramoyl-L-alanyl-D-glutamate synthetase</fullName>
    </alternativeName>
</protein>
<dbReference type="InterPro" id="IPR036565">
    <property type="entry name" value="Mur-like_cat_sf"/>
</dbReference>
<keyword evidence="5 7" id="KW-0547">Nucleotide-binding</keyword>
<dbReference type="GO" id="GO:0005524">
    <property type="term" value="F:ATP binding"/>
    <property type="evidence" value="ECO:0007669"/>
    <property type="project" value="UniProtKB-UniRule"/>
</dbReference>
<dbReference type="InterPro" id="IPR013221">
    <property type="entry name" value="Mur_ligase_cen"/>
</dbReference>
<evidence type="ECO:0000256" key="7">
    <source>
        <dbReference type="HAMAP-Rule" id="MF_00639"/>
    </source>
</evidence>
<comment type="caution">
    <text evidence="11">The sequence shown here is derived from an EMBL/GenBank/DDBJ whole genome shotgun (WGS) entry which is preliminary data.</text>
</comment>
<dbReference type="Gene3D" id="3.90.190.20">
    <property type="entry name" value="Mur ligase, C-terminal domain"/>
    <property type="match status" value="1"/>
</dbReference>
<dbReference type="UniPathway" id="UPA00219"/>
<evidence type="ECO:0000256" key="5">
    <source>
        <dbReference type="ARBA" id="ARBA00022741"/>
    </source>
</evidence>
<keyword evidence="3 7" id="KW-0963">Cytoplasm</keyword>
<keyword evidence="7 8" id="KW-0573">Peptidoglycan synthesis</keyword>
<accession>A0A4R7B3H0</accession>
<dbReference type="Pfam" id="PF08245">
    <property type="entry name" value="Mur_ligase_M"/>
    <property type="match status" value="1"/>
</dbReference>
<evidence type="ECO:0000256" key="6">
    <source>
        <dbReference type="ARBA" id="ARBA00022840"/>
    </source>
</evidence>
<dbReference type="PANTHER" id="PTHR43692:SF1">
    <property type="entry name" value="UDP-N-ACETYLMURAMOYLALANINE--D-GLUTAMATE LIGASE"/>
    <property type="match status" value="1"/>
</dbReference>
<evidence type="ECO:0000256" key="4">
    <source>
        <dbReference type="ARBA" id="ARBA00022598"/>
    </source>
</evidence>
<evidence type="ECO:0000256" key="8">
    <source>
        <dbReference type="RuleBase" id="RU003664"/>
    </source>
</evidence>
<evidence type="ECO:0000259" key="9">
    <source>
        <dbReference type="Pfam" id="PF02875"/>
    </source>
</evidence>
<keyword evidence="7 8" id="KW-0131">Cell cycle</keyword>
<feature type="domain" description="Mur ligase central" evidence="10">
    <location>
        <begin position="115"/>
        <end position="290"/>
    </location>
</feature>
<dbReference type="Proteomes" id="UP000295611">
    <property type="component" value="Unassembled WGS sequence"/>
</dbReference>
<keyword evidence="12" id="KW-1185">Reference proteome</keyword>
<name>A0A4R7B3H0_9NEIS</name>
<dbReference type="Pfam" id="PF02875">
    <property type="entry name" value="Mur_ligase_C"/>
    <property type="match status" value="1"/>
</dbReference>
<dbReference type="Gene3D" id="3.40.1190.10">
    <property type="entry name" value="Mur-like, catalytic domain"/>
    <property type="match status" value="1"/>
</dbReference>
<dbReference type="Pfam" id="PF21799">
    <property type="entry name" value="MurD-like_N"/>
    <property type="match status" value="1"/>
</dbReference>
<dbReference type="GO" id="GO:0051301">
    <property type="term" value="P:cell division"/>
    <property type="evidence" value="ECO:0007669"/>
    <property type="project" value="UniProtKB-KW"/>
</dbReference>
<keyword evidence="4 7" id="KW-0436">Ligase</keyword>
<dbReference type="PANTHER" id="PTHR43692">
    <property type="entry name" value="UDP-N-ACETYLMURAMOYLALANINE--D-GLUTAMATE LIGASE"/>
    <property type="match status" value="1"/>
</dbReference>
<feature type="binding site" evidence="7">
    <location>
        <begin position="117"/>
        <end position="123"/>
    </location>
    <ligand>
        <name>ATP</name>
        <dbReference type="ChEBI" id="CHEBI:30616"/>
    </ligand>
</feature>
<evidence type="ECO:0000313" key="11">
    <source>
        <dbReference type="EMBL" id="TDR76563.1"/>
    </source>
</evidence>
<dbReference type="AlphaFoldDB" id="A0A4R7B3H0"/>
<dbReference type="GO" id="GO:0071555">
    <property type="term" value="P:cell wall organization"/>
    <property type="evidence" value="ECO:0007669"/>
    <property type="project" value="UniProtKB-KW"/>
</dbReference>
<evidence type="ECO:0000256" key="3">
    <source>
        <dbReference type="ARBA" id="ARBA00022490"/>
    </source>
</evidence>
<keyword evidence="7 8" id="KW-0132">Cell division</keyword>
<dbReference type="InterPro" id="IPR005762">
    <property type="entry name" value="MurD"/>
</dbReference>
<dbReference type="SUPFAM" id="SSF53244">
    <property type="entry name" value="MurD-like peptide ligases, peptide-binding domain"/>
    <property type="match status" value="1"/>
</dbReference>
<dbReference type="InterPro" id="IPR004101">
    <property type="entry name" value="Mur_ligase_C"/>
</dbReference>
<dbReference type="GO" id="GO:0008360">
    <property type="term" value="P:regulation of cell shape"/>
    <property type="evidence" value="ECO:0007669"/>
    <property type="project" value="UniProtKB-KW"/>
</dbReference>
<keyword evidence="7 8" id="KW-0961">Cell wall biogenesis/degradation</keyword>
<comment type="similarity">
    <text evidence="7">Belongs to the MurCDEF family.</text>
</comment>
<sequence length="455" mass="47796">MNFANRHIMVVGLGDSGLATVRWLAAHGATVSVADSRDNPPNLDVIRAELPDVNVRAGAFDDAAFDGVDMLVVSPGVAVATPAIRAYRERGGRVVGDIELFARAIAGTSARVIAISGSNGKSTVTTLVGHLCQSAGLDTMVAGNIGLPVLEALAEREASGRMPDVWVLELSSFQLETTASLRADAATVLNISEDHLDRYNDLLDYAHAKTAVFNGAGVQVLNAEDPLVRAMVRPGHVVKWFALDDAADYGLRLQNGQGWLCCAGEPVFDLARLPLEGLHNAANALAALALCEGIGLARERLLAGLESFRGLPHRVELINEFGGIKFIDDSKGTNVGATVAALNGMIRPVVLIAGGDGKGQDFAPLAPACRRIVRAVMLIGRDAGKIRAALADSGIEMVDFASLQDATRAAAAKAQSGDVVLLSPACASLDMFRNYAERAQVFVDTVRAVQSESGQ</sequence>
<dbReference type="OrthoDB" id="9809796at2"/>
<proteinExistence type="inferred from homology"/>
<dbReference type="GO" id="GO:0005737">
    <property type="term" value="C:cytoplasm"/>
    <property type="evidence" value="ECO:0007669"/>
    <property type="project" value="UniProtKB-SubCell"/>
</dbReference>
<keyword evidence="7 8" id="KW-0133">Cell shape</keyword>
<comment type="catalytic activity">
    <reaction evidence="7 8">
        <text>UDP-N-acetyl-alpha-D-muramoyl-L-alanine + D-glutamate + ATP = UDP-N-acetyl-alpha-D-muramoyl-L-alanyl-D-glutamate + ADP + phosphate + H(+)</text>
        <dbReference type="Rhea" id="RHEA:16429"/>
        <dbReference type="ChEBI" id="CHEBI:15378"/>
        <dbReference type="ChEBI" id="CHEBI:29986"/>
        <dbReference type="ChEBI" id="CHEBI:30616"/>
        <dbReference type="ChEBI" id="CHEBI:43474"/>
        <dbReference type="ChEBI" id="CHEBI:83898"/>
        <dbReference type="ChEBI" id="CHEBI:83900"/>
        <dbReference type="ChEBI" id="CHEBI:456216"/>
        <dbReference type="EC" id="6.3.2.9"/>
    </reaction>
</comment>
<organism evidence="11 12">
    <name type="scientific">Paludibacterium purpuratum</name>
    <dbReference type="NCBI Taxonomy" id="1144873"/>
    <lineage>
        <taxon>Bacteria</taxon>
        <taxon>Pseudomonadati</taxon>
        <taxon>Pseudomonadota</taxon>
        <taxon>Betaproteobacteria</taxon>
        <taxon>Neisseriales</taxon>
        <taxon>Chromobacteriaceae</taxon>
        <taxon>Paludibacterium</taxon>
    </lineage>
</organism>
<evidence type="ECO:0000256" key="2">
    <source>
        <dbReference type="ARBA" id="ARBA00004752"/>
    </source>
</evidence>
<dbReference type="GO" id="GO:0008764">
    <property type="term" value="F:UDP-N-acetylmuramoylalanine-D-glutamate ligase activity"/>
    <property type="evidence" value="ECO:0007669"/>
    <property type="project" value="UniProtKB-UniRule"/>
</dbReference>
<dbReference type="SUPFAM" id="SSF53623">
    <property type="entry name" value="MurD-like peptide ligases, catalytic domain"/>
    <property type="match status" value="1"/>
</dbReference>
<dbReference type="InterPro" id="IPR036615">
    <property type="entry name" value="Mur_ligase_C_dom_sf"/>
</dbReference>